<proteinExistence type="predicted"/>
<dbReference type="EMBL" id="WVHS01000005">
    <property type="protein sequence ID" value="MXV17392.1"/>
    <property type="molecule type" value="Genomic_DNA"/>
</dbReference>
<dbReference type="PANTHER" id="PTHR22916:SF3">
    <property type="entry name" value="UDP-GLCNAC:BETAGAL BETA-1,3-N-ACETYLGLUCOSAMINYLTRANSFERASE-LIKE PROTEIN 1"/>
    <property type="match status" value="1"/>
</dbReference>
<evidence type="ECO:0000259" key="1">
    <source>
        <dbReference type="Pfam" id="PF00535"/>
    </source>
</evidence>
<evidence type="ECO:0000313" key="2">
    <source>
        <dbReference type="EMBL" id="MXV17392.1"/>
    </source>
</evidence>
<evidence type="ECO:0000313" key="3">
    <source>
        <dbReference type="Proteomes" id="UP000451233"/>
    </source>
</evidence>
<dbReference type="SUPFAM" id="SSF53448">
    <property type="entry name" value="Nucleotide-diphospho-sugar transferases"/>
    <property type="match status" value="1"/>
</dbReference>
<protein>
    <submittedName>
        <fullName evidence="2">Glycosyltransferase</fullName>
    </submittedName>
</protein>
<dbReference type="RefSeq" id="WP_160908401.1">
    <property type="nucleotide sequence ID" value="NZ_WVHS01000005.1"/>
</dbReference>
<organism evidence="2 3">
    <name type="scientific">Hufsiella ginkgonis</name>
    <dbReference type="NCBI Taxonomy" id="2695274"/>
    <lineage>
        <taxon>Bacteria</taxon>
        <taxon>Pseudomonadati</taxon>
        <taxon>Bacteroidota</taxon>
        <taxon>Sphingobacteriia</taxon>
        <taxon>Sphingobacteriales</taxon>
        <taxon>Sphingobacteriaceae</taxon>
        <taxon>Hufsiella</taxon>
    </lineage>
</organism>
<dbReference type="AlphaFoldDB" id="A0A7K1Y2F8"/>
<gene>
    <name evidence="2" type="ORF">GS398_18990</name>
</gene>
<dbReference type="CDD" id="cd00761">
    <property type="entry name" value="Glyco_tranf_GTA_type"/>
    <property type="match status" value="1"/>
</dbReference>
<sequence>MSNNTKFNIIIATRNRADTLKWALKTCVEQDYDNFRIIVSDNFSQDNTRQVVESYSDPRITYVNTGEPLSMSHNYEFALKQVTDGYLTYMGDDDGMMPGALKAADKIIRETGYKAIIGRLDEYYWHNCSDVERRGMLRYRLLEESYEQDTASMVKQVLKMEKAYQNLPCIYNVGFISFDVIDDIRKRSGGQFFHSSIPDVYSAFAISSSIDKYLVVNQTFILVGVSGHSNGIAYFDPKGTKEIAQNFWNLKTLPWHDKLVKSPSLAMMYSESYLHAKDRGLYKADLSVKDIVEVVMEEAIMSPYQGNYPRIRETVEAVLDKNQIDEAFRKRLFEKFKDEKSAIKMILKKLVRRFKTTDKFLQVKTPDSVLNIYDAVLFNQQLNEHKNISNFKYKMLFFKELAMSGKIFLAKKKKLATS</sequence>
<dbReference type="InterPro" id="IPR001173">
    <property type="entry name" value="Glyco_trans_2-like"/>
</dbReference>
<name>A0A7K1Y2F8_9SPHI</name>
<dbReference type="InterPro" id="IPR029044">
    <property type="entry name" value="Nucleotide-diphossugar_trans"/>
</dbReference>
<keyword evidence="3" id="KW-1185">Reference proteome</keyword>
<reference evidence="2 3" key="1">
    <citation type="submission" date="2019-11" db="EMBL/GenBank/DDBJ databases">
        <title>Pedobacter sp. HMF7056 Genome sequencing and assembly.</title>
        <authorList>
            <person name="Kang H."/>
            <person name="Kim H."/>
            <person name="Joh K."/>
        </authorList>
    </citation>
    <scope>NUCLEOTIDE SEQUENCE [LARGE SCALE GENOMIC DNA]</scope>
    <source>
        <strain evidence="2 3">HMF7056</strain>
    </source>
</reference>
<feature type="domain" description="Glycosyltransferase 2-like" evidence="1">
    <location>
        <begin position="9"/>
        <end position="165"/>
    </location>
</feature>
<comment type="caution">
    <text evidence="2">The sequence shown here is derived from an EMBL/GenBank/DDBJ whole genome shotgun (WGS) entry which is preliminary data.</text>
</comment>
<dbReference type="PANTHER" id="PTHR22916">
    <property type="entry name" value="GLYCOSYLTRANSFERASE"/>
    <property type="match status" value="1"/>
</dbReference>
<dbReference type="Pfam" id="PF00535">
    <property type="entry name" value="Glycos_transf_2"/>
    <property type="match status" value="1"/>
</dbReference>
<dbReference type="Proteomes" id="UP000451233">
    <property type="component" value="Unassembled WGS sequence"/>
</dbReference>
<dbReference type="Gene3D" id="3.90.550.10">
    <property type="entry name" value="Spore Coat Polysaccharide Biosynthesis Protein SpsA, Chain A"/>
    <property type="match status" value="1"/>
</dbReference>
<keyword evidence="2" id="KW-0808">Transferase</keyword>
<dbReference type="GO" id="GO:0016758">
    <property type="term" value="F:hexosyltransferase activity"/>
    <property type="evidence" value="ECO:0007669"/>
    <property type="project" value="UniProtKB-ARBA"/>
</dbReference>
<accession>A0A7K1Y2F8</accession>